<accession>A0A848DRU3</accession>
<dbReference type="SFLD" id="SFLDS00003">
    <property type="entry name" value="Haloacid_Dehalogenase"/>
    <property type="match status" value="1"/>
</dbReference>
<dbReference type="Pfam" id="PF02348">
    <property type="entry name" value="CTP_transf_3"/>
    <property type="match status" value="1"/>
</dbReference>
<dbReference type="GO" id="GO:0016788">
    <property type="term" value="F:hydrolase activity, acting on ester bonds"/>
    <property type="evidence" value="ECO:0007669"/>
    <property type="project" value="InterPro"/>
</dbReference>
<proteinExistence type="inferred from homology"/>
<dbReference type="GO" id="GO:0006054">
    <property type="term" value="P:N-acetylneuraminate metabolic process"/>
    <property type="evidence" value="ECO:0007669"/>
    <property type="project" value="UniProtKB-UniPathway"/>
</dbReference>
<protein>
    <recommendedName>
        <fullName evidence="7">N-acylneuraminate cytidylyltransferase</fullName>
        <ecNumber evidence="7">2.7.7.43</ecNumber>
    </recommendedName>
</protein>
<dbReference type="GO" id="GO:0008781">
    <property type="term" value="F:N-acylneuraminate cytidylyltransferase activity"/>
    <property type="evidence" value="ECO:0007669"/>
    <property type="project" value="UniProtKB-EC"/>
</dbReference>
<comment type="similarity">
    <text evidence="4">Belongs to the KdsC family.</text>
</comment>
<dbReference type="InterPro" id="IPR023214">
    <property type="entry name" value="HAD_sf"/>
</dbReference>
<dbReference type="CDD" id="cd02513">
    <property type="entry name" value="CMP-NeuAc_Synthase"/>
    <property type="match status" value="1"/>
</dbReference>
<evidence type="ECO:0000256" key="2">
    <source>
        <dbReference type="ARBA" id="ARBA00001946"/>
    </source>
</evidence>
<keyword evidence="11" id="KW-0548">Nucleotidyltransferase</keyword>
<dbReference type="InterPro" id="IPR003329">
    <property type="entry name" value="Cytidylyl_trans"/>
</dbReference>
<dbReference type="EMBL" id="JAAXKZ010000209">
    <property type="protein sequence ID" value="NMH95552.1"/>
    <property type="molecule type" value="Genomic_DNA"/>
</dbReference>
<dbReference type="InterPro" id="IPR029044">
    <property type="entry name" value="Nucleotide-diphossugar_trans"/>
</dbReference>
<evidence type="ECO:0000256" key="4">
    <source>
        <dbReference type="ARBA" id="ARBA00005893"/>
    </source>
</evidence>
<comment type="catalytic activity">
    <reaction evidence="1">
        <text>an N-acylneuraminate + CTP = a CMP-N-acyl-beta-neuraminate + diphosphate</text>
        <dbReference type="Rhea" id="RHEA:11344"/>
        <dbReference type="ChEBI" id="CHEBI:33019"/>
        <dbReference type="ChEBI" id="CHEBI:37563"/>
        <dbReference type="ChEBI" id="CHEBI:60073"/>
        <dbReference type="ChEBI" id="CHEBI:68671"/>
        <dbReference type="EC" id="2.7.7.43"/>
    </reaction>
</comment>
<keyword evidence="12" id="KW-1185">Reference proteome</keyword>
<keyword evidence="8" id="KW-0479">Metal-binding</keyword>
<evidence type="ECO:0000256" key="9">
    <source>
        <dbReference type="ARBA" id="ARBA00022801"/>
    </source>
</evidence>
<evidence type="ECO:0000313" key="12">
    <source>
        <dbReference type="Proteomes" id="UP000586918"/>
    </source>
</evidence>
<dbReference type="EC" id="2.7.7.43" evidence="7"/>
<dbReference type="RefSeq" id="WP_211170751.1">
    <property type="nucleotide sequence ID" value="NZ_JAAXKZ010000209.1"/>
</dbReference>
<name>A0A848DRU3_9PSEU</name>
<dbReference type="Proteomes" id="UP000586918">
    <property type="component" value="Unassembled WGS sequence"/>
</dbReference>
<dbReference type="SUPFAM" id="SSF53448">
    <property type="entry name" value="Nucleotide-diphospho-sugar transferases"/>
    <property type="match status" value="1"/>
</dbReference>
<evidence type="ECO:0000256" key="6">
    <source>
        <dbReference type="ARBA" id="ARBA00011881"/>
    </source>
</evidence>
<evidence type="ECO:0000256" key="3">
    <source>
        <dbReference type="ARBA" id="ARBA00005141"/>
    </source>
</evidence>
<dbReference type="InterPro" id="IPR010023">
    <property type="entry name" value="KdsC_fam"/>
</dbReference>
<keyword evidence="9" id="KW-0378">Hydrolase</keyword>
<evidence type="ECO:0000256" key="10">
    <source>
        <dbReference type="ARBA" id="ARBA00022842"/>
    </source>
</evidence>
<sequence length="409" mass="43300">MATVTLAVVIPVRAGSKGIPGKNLRRVGGRPLLDWTVEAALGAVCVDRVLVSTDDPAIRRHVLGTPAWHGRVLLPSRAPATATDVATTESVLLDVMGSPEATGVTEVALVQATSPLLRAADLDGAHALYRSGFDSVLSVVRQRRFQWRLDADGVATADYDPAARPRRQDLAGHLIENGAVYITSREALMRTGSRISGRIGLFEMAEESYTEVDEPADLTVVDALLRRRSAGETPGPSDAGARVRLVLSDVDGVLTDNGMIYLGNGVEAKTYSARDGKGFELLRNAGIRTGIITSEQGPQIQARADKLRVDALVMGSRDKLADATALCERWALSLDEVAFIGDDVHDVALMERAGLSGCPADAMAAAGAVADYRCRATGGHGAFREFADAILAARSGTRALDLPQSARTP</sequence>
<evidence type="ECO:0000313" key="11">
    <source>
        <dbReference type="EMBL" id="NMH95552.1"/>
    </source>
</evidence>
<keyword evidence="10" id="KW-0460">Magnesium</keyword>
<dbReference type="AlphaFoldDB" id="A0A848DRU3"/>
<dbReference type="GO" id="GO:0046872">
    <property type="term" value="F:metal ion binding"/>
    <property type="evidence" value="ECO:0007669"/>
    <property type="project" value="UniProtKB-KW"/>
</dbReference>
<dbReference type="SFLD" id="SFLDG01138">
    <property type="entry name" value="C1.6.2:_Deoxy-d-mannose-octulo"/>
    <property type="match status" value="1"/>
</dbReference>
<dbReference type="UniPathway" id="UPA00628"/>
<dbReference type="InterPro" id="IPR050793">
    <property type="entry name" value="CMP-NeuNAc_synthase"/>
</dbReference>
<comment type="similarity">
    <text evidence="5">Belongs to the CMP-NeuNAc synthase family.</text>
</comment>
<comment type="caution">
    <text evidence="11">The sequence shown here is derived from an EMBL/GenBank/DDBJ whole genome shotgun (WGS) entry which is preliminary data.</text>
</comment>
<dbReference type="Gene3D" id="3.40.50.1000">
    <property type="entry name" value="HAD superfamily/HAD-like"/>
    <property type="match status" value="1"/>
</dbReference>
<dbReference type="Gene3D" id="3.90.550.10">
    <property type="entry name" value="Spore Coat Polysaccharide Biosynthesis Protein SpsA, Chain A"/>
    <property type="match status" value="1"/>
</dbReference>
<dbReference type="PANTHER" id="PTHR21485">
    <property type="entry name" value="HAD SUPERFAMILY MEMBERS CMAS AND KDSC"/>
    <property type="match status" value="1"/>
</dbReference>
<evidence type="ECO:0000256" key="8">
    <source>
        <dbReference type="ARBA" id="ARBA00022723"/>
    </source>
</evidence>
<comment type="subunit">
    <text evidence="6">Homotetramer.</text>
</comment>
<organism evidence="11 12">
    <name type="scientific">Pseudonocardia bannensis</name>
    <dbReference type="NCBI Taxonomy" id="630973"/>
    <lineage>
        <taxon>Bacteria</taxon>
        <taxon>Bacillati</taxon>
        <taxon>Actinomycetota</taxon>
        <taxon>Actinomycetes</taxon>
        <taxon>Pseudonocardiales</taxon>
        <taxon>Pseudonocardiaceae</taxon>
        <taxon>Pseudonocardia</taxon>
    </lineage>
</organism>
<evidence type="ECO:0000256" key="7">
    <source>
        <dbReference type="ARBA" id="ARBA00012491"/>
    </source>
</evidence>
<dbReference type="PANTHER" id="PTHR21485:SF3">
    <property type="entry name" value="N-ACYLNEURAMINATE CYTIDYLYLTRANSFERASE"/>
    <property type="match status" value="1"/>
</dbReference>
<dbReference type="NCBIfam" id="TIGR01670">
    <property type="entry name" value="KdsC-phosphatas"/>
    <property type="match status" value="1"/>
</dbReference>
<gene>
    <name evidence="11" type="ORF">HF519_29225</name>
</gene>
<dbReference type="InterPro" id="IPR036412">
    <property type="entry name" value="HAD-like_sf"/>
</dbReference>
<evidence type="ECO:0000256" key="1">
    <source>
        <dbReference type="ARBA" id="ARBA00001862"/>
    </source>
</evidence>
<reference evidence="11 12" key="1">
    <citation type="submission" date="2020-04" db="EMBL/GenBank/DDBJ databases">
        <authorList>
            <person name="Klaysubun C."/>
            <person name="Duangmal K."/>
            <person name="Lipun K."/>
        </authorList>
    </citation>
    <scope>NUCLEOTIDE SEQUENCE [LARGE SCALE GENOMIC DNA]</scope>
    <source>
        <strain evidence="11 12">DSM 45300</strain>
    </source>
</reference>
<keyword evidence="11" id="KW-0808">Transferase</keyword>
<comment type="cofactor">
    <cofactor evidence="2">
        <name>Mg(2+)</name>
        <dbReference type="ChEBI" id="CHEBI:18420"/>
    </cofactor>
</comment>
<evidence type="ECO:0000256" key="5">
    <source>
        <dbReference type="ARBA" id="ARBA00010726"/>
    </source>
</evidence>
<dbReference type="SUPFAM" id="SSF56784">
    <property type="entry name" value="HAD-like"/>
    <property type="match status" value="1"/>
</dbReference>
<dbReference type="SFLD" id="SFLDG01136">
    <property type="entry name" value="C1.6:_Phosphoserine_Phosphatas"/>
    <property type="match status" value="1"/>
</dbReference>
<comment type="pathway">
    <text evidence="3">Amino-sugar metabolism; N-acetylneuraminate metabolism.</text>
</comment>
<dbReference type="Pfam" id="PF08282">
    <property type="entry name" value="Hydrolase_3"/>
    <property type="match status" value="1"/>
</dbReference>